<comment type="caution">
    <text evidence="1">The sequence shown here is derived from an EMBL/GenBank/DDBJ whole genome shotgun (WGS) entry which is preliminary data.</text>
</comment>
<accession>A0ABT7CIT4</accession>
<dbReference type="RefSeq" id="WP_313996008.1">
    <property type="nucleotide sequence ID" value="NZ_JASJOT010000006.1"/>
</dbReference>
<evidence type="ECO:0000313" key="1">
    <source>
        <dbReference type="EMBL" id="MDJ1493638.1"/>
    </source>
</evidence>
<sequence>MQKEICLIHAFTAKESFGLELVEAYRLAAVELGITLHFTDIHTLDFDPFIYPGRAAYELESDLKDVIKSIVSSRHLAIFMPVYQAYIPTLSQAFFNKIFQTDSLGRLPAQIWGSHPGLSLKTARIISLLDHYSWMEFKVERTTQYHPLKKSVLEILDFGKVYTTTIPPYYKHANSDYRDKWVKKIKILVEKTF</sequence>
<dbReference type="SUPFAM" id="SSF52218">
    <property type="entry name" value="Flavoproteins"/>
    <property type="match status" value="1"/>
</dbReference>
<dbReference type="EMBL" id="JASJOT010000006">
    <property type="protein sequence ID" value="MDJ1493638.1"/>
    <property type="molecule type" value="Genomic_DNA"/>
</dbReference>
<organism evidence="1 2">
    <name type="scientific">Xanthocytophaga flava</name>
    <dbReference type="NCBI Taxonomy" id="3048013"/>
    <lineage>
        <taxon>Bacteria</taxon>
        <taxon>Pseudomonadati</taxon>
        <taxon>Bacteroidota</taxon>
        <taxon>Cytophagia</taxon>
        <taxon>Cytophagales</taxon>
        <taxon>Rhodocytophagaceae</taxon>
        <taxon>Xanthocytophaga</taxon>
    </lineage>
</organism>
<dbReference type="InterPro" id="IPR029039">
    <property type="entry name" value="Flavoprotein-like_sf"/>
</dbReference>
<dbReference type="Proteomes" id="UP001228581">
    <property type="component" value="Unassembled WGS sequence"/>
</dbReference>
<keyword evidence="2" id="KW-1185">Reference proteome</keyword>
<proteinExistence type="predicted"/>
<name>A0ABT7CIT4_9BACT</name>
<protein>
    <submittedName>
        <fullName evidence="1">Uncharacterized protein</fullName>
    </submittedName>
</protein>
<reference evidence="1 2" key="1">
    <citation type="submission" date="2023-05" db="EMBL/GenBank/DDBJ databases">
        <authorList>
            <person name="Zhang X."/>
        </authorList>
    </citation>
    <scope>NUCLEOTIDE SEQUENCE [LARGE SCALE GENOMIC DNA]</scope>
    <source>
        <strain evidence="1 2">DM2B3-1</strain>
    </source>
</reference>
<evidence type="ECO:0000313" key="2">
    <source>
        <dbReference type="Proteomes" id="UP001228581"/>
    </source>
</evidence>
<gene>
    <name evidence="1" type="ORF">QNI19_11900</name>
</gene>
<dbReference type="Gene3D" id="3.40.50.360">
    <property type="match status" value="1"/>
</dbReference>